<name>A0ABD3LNG7_EUCGL</name>
<comment type="caution">
    <text evidence="5">The sequence shown here is derived from an EMBL/GenBank/DDBJ whole genome shotgun (WGS) entry which is preliminary data.</text>
</comment>
<dbReference type="InterPro" id="IPR005630">
    <property type="entry name" value="Terpene_synthase_metal-bd"/>
</dbReference>
<evidence type="ECO:0000313" key="6">
    <source>
        <dbReference type="Proteomes" id="UP001634007"/>
    </source>
</evidence>
<dbReference type="PANTHER" id="PTHR31225:SF252">
    <property type="entry name" value="TERPENE SYNTHASE 12-RELATED"/>
    <property type="match status" value="1"/>
</dbReference>
<dbReference type="SUPFAM" id="SSF48576">
    <property type="entry name" value="Terpenoid synthases"/>
    <property type="match status" value="1"/>
</dbReference>
<feature type="non-terminal residue" evidence="5">
    <location>
        <position position="104"/>
    </location>
</feature>
<evidence type="ECO:0000256" key="1">
    <source>
        <dbReference type="ARBA" id="ARBA00001946"/>
    </source>
</evidence>
<keyword evidence="2" id="KW-0479">Metal-binding</keyword>
<dbReference type="PANTHER" id="PTHR31225">
    <property type="entry name" value="OS04G0344100 PROTEIN-RELATED"/>
    <property type="match status" value="1"/>
</dbReference>
<dbReference type="EMBL" id="JBJKBG010000001">
    <property type="protein sequence ID" value="KAL3752987.1"/>
    <property type="molecule type" value="Genomic_DNA"/>
</dbReference>
<dbReference type="GO" id="GO:0003824">
    <property type="term" value="F:catalytic activity"/>
    <property type="evidence" value="ECO:0007669"/>
    <property type="project" value="UniProtKB-ARBA"/>
</dbReference>
<dbReference type="InterPro" id="IPR008949">
    <property type="entry name" value="Isoprenoid_synthase_dom_sf"/>
</dbReference>
<reference evidence="5 6" key="1">
    <citation type="submission" date="2024-11" db="EMBL/GenBank/DDBJ databases">
        <title>Chromosome-level genome assembly of Eucalyptus globulus Labill. provides insights into its genome evolution.</title>
        <authorList>
            <person name="Li X."/>
        </authorList>
    </citation>
    <scope>NUCLEOTIDE SEQUENCE [LARGE SCALE GENOMIC DNA]</scope>
    <source>
        <strain evidence="5">CL2024</strain>
        <tissue evidence="5">Fresh tender leaves</tissue>
    </source>
</reference>
<gene>
    <name evidence="5" type="ORF">ACJRO7_000391</name>
</gene>
<feature type="non-terminal residue" evidence="5">
    <location>
        <position position="1"/>
    </location>
</feature>
<sequence length="104" mass="12344">WDITEIDKLPPTIRDSYMALYNTTNDIGYWTMREIVINTIPYMQKVWADECKVYIKEVHWYNKGIKLTLKEYMDNAVDSIEGLIMLLGSYFLTTDKLMEEGLDY</sequence>
<comment type="cofactor">
    <cofactor evidence="1">
        <name>Mg(2+)</name>
        <dbReference type="ChEBI" id="CHEBI:18420"/>
    </cofactor>
</comment>
<dbReference type="AlphaFoldDB" id="A0ABD3LNG7"/>
<evidence type="ECO:0000313" key="5">
    <source>
        <dbReference type="EMBL" id="KAL3752987.1"/>
    </source>
</evidence>
<accession>A0ABD3LNG7</accession>
<keyword evidence="3" id="KW-0460">Magnesium</keyword>
<evidence type="ECO:0000259" key="4">
    <source>
        <dbReference type="Pfam" id="PF03936"/>
    </source>
</evidence>
<dbReference type="Gene3D" id="1.10.600.10">
    <property type="entry name" value="Farnesyl Diphosphate Synthase"/>
    <property type="match status" value="1"/>
</dbReference>
<feature type="domain" description="Terpene synthase metal-binding" evidence="4">
    <location>
        <begin position="1"/>
        <end position="100"/>
    </location>
</feature>
<protein>
    <recommendedName>
        <fullName evidence="4">Terpene synthase metal-binding domain-containing protein</fullName>
    </recommendedName>
</protein>
<dbReference type="InterPro" id="IPR050148">
    <property type="entry name" value="Terpene_synthase-like"/>
</dbReference>
<organism evidence="5 6">
    <name type="scientific">Eucalyptus globulus</name>
    <name type="common">Tasmanian blue gum</name>
    <dbReference type="NCBI Taxonomy" id="34317"/>
    <lineage>
        <taxon>Eukaryota</taxon>
        <taxon>Viridiplantae</taxon>
        <taxon>Streptophyta</taxon>
        <taxon>Embryophyta</taxon>
        <taxon>Tracheophyta</taxon>
        <taxon>Spermatophyta</taxon>
        <taxon>Magnoliopsida</taxon>
        <taxon>eudicotyledons</taxon>
        <taxon>Gunneridae</taxon>
        <taxon>Pentapetalae</taxon>
        <taxon>rosids</taxon>
        <taxon>malvids</taxon>
        <taxon>Myrtales</taxon>
        <taxon>Myrtaceae</taxon>
        <taxon>Myrtoideae</taxon>
        <taxon>Eucalypteae</taxon>
        <taxon>Eucalyptus</taxon>
    </lineage>
</organism>
<evidence type="ECO:0000256" key="3">
    <source>
        <dbReference type="ARBA" id="ARBA00022842"/>
    </source>
</evidence>
<dbReference type="Pfam" id="PF03936">
    <property type="entry name" value="Terpene_synth_C"/>
    <property type="match status" value="1"/>
</dbReference>
<keyword evidence="6" id="KW-1185">Reference proteome</keyword>
<evidence type="ECO:0000256" key="2">
    <source>
        <dbReference type="ARBA" id="ARBA00022723"/>
    </source>
</evidence>
<dbReference type="GO" id="GO:0046872">
    <property type="term" value="F:metal ion binding"/>
    <property type="evidence" value="ECO:0007669"/>
    <property type="project" value="UniProtKB-KW"/>
</dbReference>
<proteinExistence type="predicted"/>
<dbReference type="Proteomes" id="UP001634007">
    <property type="component" value="Unassembled WGS sequence"/>
</dbReference>